<organism evidence="1 2">
    <name type="scientific">Hymenobacter sediminicola</name>
    <dbReference type="NCBI Taxonomy" id="2761579"/>
    <lineage>
        <taxon>Bacteria</taxon>
        <taxon>Pseudomonadati</taxon>
        <taxon>Bacteroidota</taxon>
        <taxon>Cytophagia</taxon>
        <taxon>Cytophagales</taxon>
        <taxon>Hymenobacteraceae</taxon>
        <taxon>Hymenobacter</taxon>
    </lineage>
</organism>
<name>A0A7G7WC21_9BACT</name>
<dbReference type="EMBL" id="CP060202">
    <property type="protein sequence ID" value="QNH63914.1"/>
    <property type="molecule type" value="Genomic_DNA"/>
</dbReference>
<dbReference type="RefSeq" id="WP_185889789.1">
    <property type="nucleotide sequence ID" value="NZ_CP060202.1"/>
</dbReference>
<accession>A0A7G7WC21</accession>
<dbReference type="AlphaFoldDB" id="A0A7G7WC21"/>
<dbReference type="SUPFAM" id="SSF54593">
    <property type="entry name" value="Glyoxalase/Bleomycin resistance protein/Dihydroxybiphenyl dioxygenase"/>
    <property type="match status" value="1"/>
</dbReference>
<dbReference type="InterPro" id="IPR029068">
    <property type="entry name" value="Glyas_Bleomycin-R_OHBP_Dase"/>
</dbReference>
<sequence>MALHICSLRPFIGAKDFTVSRSFYQAWGFSEIVLSPAMSLFTLEGVSFYLQNAYVPEWIDNTMLFLEVADVEHYWQEVTALDLPGRFLGVRVLPIRHEDWGKQGFIHDPAGVLWHIGEFNQSK</sequence>
<evidence type="ECO:0000313" key="2">
    <source>
        <dbReference type="Proteomes" id="UP000515489"/>
    </source>
</evidence>
<reference evidence="1 2" key="1">
    <citation type="submission" date="2020-08" db="EMBL/GenBank/DDBJ databases">
        <title>Hymenobacter sp. S2-20-2 genome sequencing.</title>
        <authorList>
            <person name="Jin L."/>
        </authorList>
    </citation>
    <scope>NUCLEOTIDE SEQUENCE [LARGE SCALE GENOMIC DNA]</scope>
    <source>
        <strain evidence="1 2">S2-20-2</strain>
    </source>
</reference>
<keyword evidence="2" id="KW-1185">Reference proteome</keyword>
<gene>
    <name evidence="1" type="ORF">H4317_09025</name>
</gene>
<protein>
    <submittedName>
        <fullName evidence="1">Glyoxalase</fullName>
    </submittedName>
</protein>
<proteinExistence type="predicted"/>
<dbReference type="Proteomes" id="UP000515489">
    <property type="component" value="Chromosome"/>
</dbReference>
<dbReference type="KEGG" id="hsk:H4317_09025"/>
<evidence type="ECO:0000313" key="1">
    <source>
        <dbReference type="EMBL" id="QNH63914.1"/>
    </source>
</evidence>
<dbReference type="Gene3D" id="3.10.180.10">
    <property type="entry name" value="2,3-Dihydroxybiphenyl 1,2-Dioxygenase, domain 1"/>
    <property type="match status" value="1"/>
</dbReference>